<dbReference type="EMBL" id="CAXITT010000026">
    <property type="protein sequence ID" value="CAL1528019.1"/>
    <property type="molecule type" value="Genomic_DNA"/>
</dbReference>
<name>A0AAV2H2W3_LYMST</name>
<keyword evidence="4" id="KW-1185">Reference proteome</keyword>
<feature type="compositionally biased region" description="Basic residues" evidence="1">
    <location>
        <begin position="73"/>
        <end position="85"/>
    </location>
</feature>
<proteinExistence type="predicted"/>
<feature type="compositionally biased region" description="Basic and acidic residues" evidence="1">
    <location>
        <begin position="30"/>
        <end position="44"/>
    </location>
</feature>
<evidence type="ECO:0000313" key="4">
    <source>
        <dbReference type="Proteomes" id="UP001497497"/>
    </source>
</evidence>
<evidence type="ECO:0000256" key="1">
    <source>
        <dbReference type="SAM" id="MobiDB-lite"/>
    </source>
</evidence>
<comment type="caution">
    <text evidence="3">The sequence shown here is derived from an EMBL/GenBank/DDBJ whole genome shotgun (WGS) entry which is preliminary data.</text>
</comment>
<sequence length="118" mass="12551">MKTPVVILALCLCLLTVGIFGSRNGRPRGHRGEGRSHGNERHPETMGGDNGDTVNGDGGRGVMGPRGRDRGNMGHHGHRGRHSNMGRRGDGLGNMGHHGSVGHHGNMVQDGDHGQFMH</sequence>
<accession>A0AAV2H2W3</accession>
<protein>
    <submittedName>
        <fullName evidence="3">Uncharacterized protein</fullName>
    </submittedName>
</protein>
<feature type="signal peptide" evidence="2">
    <location>
        <begin position="1"/>
        <end position="21"/>
    </location>
</feature>
<dbReference type="AlphaFoldDB" id="A0AAV2H2W3"/>
<keyword evidence="2" id="KW-0732">Signal</keyword>
<organism evidence="3 4">
    <name type="scientific">Lymnaea stagnalis</name>
    <name type="common">Great pond snail</name>
    <name type="synonym">Helix stagnalis</name>
    <dbReference type="NCBI Taxonomy" id="6523"/>
    <lineage>
        <taxon>Eukaryota</taxon>
        <taxon>Metazoa</taxon>
        <taxon>Spiralia</taxon>
        <taxon>Lophotrochozoa</taxon>
        <taxon>Mollusca</taxon>
        <taxon>Gastropoda</taxon>
        <taxon>Heterobranchia</taxon>
        <taxon>Euthyneura</taxon>
        <taxon>Panpulmonata</taxon>
        <taxon>Hygrophila</taxon>
        <taxon>Lymnaeoidea</taxon>
        <taxon>Lymnaeidae</taxon>
        <taxon>Lymnaea</taxon>
    </lineage>
</organism>
<evidence type="ECO:0000256" key="2">
    <source>
        <dbReference type="SAM" id="SignalP"/>
    </source>
</evidence>
<feature type="chain" id="PRO_5043875476" evidence="2">
    <location>
        <begin position="22"/>
        <end position="118"/>
    </location>
</feature>
<gene>
    <name evidence="3" type="ORF">GSLYS_00002189001</name>
</gene>
<reference evidence="3 4" key="1">
    <citation type="submission" date="2024-04" db="EMBL/GenBank/DDBJ databases">
        <authorList>
            <consortium name="Genoscope - CEA"/>
            <person name="William W."/>
        </authorList>
    </citation>
    <scope>NUCLEOTIDE SEQUENCE [LARGE SCALE GENOMIC DNA]</scope>
</reference>
<dbReference type="Proteomes" id="UP001497497">
    <property type="component" value="Unassembled WGS sequence"/>
</dbReference>
<feature type="region of interest" description="Disordered" evidence="1">
    <location>
        <begin position="22"/>
        <end position="89"/>
    </location>
</feature>
<evidence type="ECO:0000313" key="3">
    <source>
        <dbReference type="EMBL" id="CAL1528019.1"/>
    </source>
</evidence>